<reference evidence="1" key="1">
    <citation type="journal article" date="2014" name="Front. Microbiol.">
        <title>High frequency of phylogenetically diverse reductive dehalogenase-homologous genes in deep subseafloor sedimentary metagenomes.</title>
        <authorList>
            <person name="Kawai M."/>
            <person name="Futagami T."/>
            <person name="Toyoda A."/>
            <person name="Takaki Y."/>
            <person name="Nishi S."/>
            <person name="Hori S."/>
            <person name="Arai W."/>
            <person name="Tsubouchi T."/>
            <person name="Morono Y."/>
            <person name="Uchiyama I."/>
            <person name="Ito T."/>
            <person name="Fujiyama A."/>
            <person name="Inagaki F."/>
            <person name="Takami H."/>
        </authorList>
    </citation>
    <scope>NUCLEOTIDE SEQUENCE</scope>
    <source>
        <strain evidence="1">Expedition CK06-06</strain>
    </source>
</reference>
<evidence type="ECO:0000313" key="1">
    <source>
        <dbReference type="EMBL" id="GAG62804.1"/>
    </source>
</evidence>
<dbReference type="AlphaFoldDB" id="X0Z1G0"/>
<protein>
    <submittedName>
        <fullName evidence="1">Uncharacterized protein</fullName>
    </submittedName>
</protein>
<gene>
    <name evidence="1" type="ORF">S01H4_07576</name>
</gene>
<dbReference type="EMBL" id="BART01002493">
    <property type="protein sequence ID" value="GAG62804.1"/>
    <property type="molecule type" value="Genomic_DNA"/>
</dbReference>
<proteinExistence type="predicted"/>
<accession>X0Z1G0</accession>
<name>X0Z1G0_9ZZZZ</name>
<organism evidence="1">
    <name type="scientific">marine sediment metagenome</name>
    <dbReference type="NCBI Taxonomy" id="412755"/>
    <lineage>
        <taxon>unclassified sequences</taxon>
        <taxon>metagenomes</taxon>
        <taxon>ecological metagenomes</taxon>
    </lineage>
</organism>
<sequence length="51" mass="6041">MNMREVFLNSKLFSFIETGAIWHENPLFKLENSSFEGKNDKFLEENQIFLG</sequence>
<comment type="caution">
    <text evidence="1">The sequence shown here is derived from an EMBL/GenBank/DDBJ whole genome shotgun (WGS) entry which is preliminary data.</text>
</comment>